<dbReference type="GO" id="GO:0071949">
    <property type="term" value="F:FAD binding"/>
    <property type="evidence" value="ECO:0007669"/>
    <property type="project" value="InterPro"/>
</dbReference>
<evidence type="ECO:0000256" key="3">
    <source>
        <dbReference type="ARBA" id="ARBA00022827"/>
    </source>
</evidence>
<dbReference type="PROSITE" id="PS51387">
    <property type="entry name" value="FAD_PCMH"/>
    <property type="match status" value="1"/>
</dbReference>
<evidence type="ECO:0000256" key="5">
    <source>
        <dbReference type="SAM" id="MobiDB-lite"/>
    </source>
</evidence>
<dbReference type="InterPro" id="IPR016169">
    <property type="entry name" value="FAD-bd_PCMH_sub2"/>
</dbReference>
<proteinExistence type="inferred from homology"/>
<evidence type="ECO:0000256" key="2">
    <source>
        <dbReference type="ARBA" id="ARBA00022630"/>
    </source>
</evidence>
<feature type="chain" id="PRO_5002953074" description="FAD-binding PCMH-type domain-containing protein" evidence="6">
    <location>
        <begin position="22"/>
        <end position="518"/>
    </location>
</feature>
<dbReference type="AlphaFoldDB" id="C5LFR5"/>
<keyword evidence="2" id="KW-0285">Flavoprotein</keyword>
<sequence length="518" mass="54413">MAISLCKRSLLLLTFSVLTCCLSSSVQEDYRRYLVGVSSAVHHDENSDATGIAVDQRKLAGAVDWDAYCREEVGAASYCKTWANDPVCQGSVVKCGDGVVVTSTAPVTVTSTAPVTVTSTAPVTVTSTAPVTVTSTPNVVSTTKAGGDTTSVPTTTSGSAPSTTTSGGTVNWDAYCQKEVGPASYCKTWDNAPVCQGSTVRCGDGVVLTTTATVTTASTTRAPTTEVSSTTASTIAVTTTGTKTATTNCYESGTCVPDVQGAIDAIRSLIGNNYVDTGSDMPEVFMPQYTSITPAAVVSPGNDDEVRQVLQICFDHYVDFVVRSDEGNSFAGQSTVQDGIVIRMNRLTSVEVERSGFLSSQYVAKIGAGTRLLEAYTRLYDHNPPLSVNGGSCPGVSVSGLTQGGAYGYSSTMWGMLADHVLAVDIIVQENGGPFKLVHATTTNEHADLVKALRGGMGGNYGVVTMWYLSAIRASEKVYIYRDRLAPNTKSKADIIAKTKAYQSAMINQPSSNGLWVK</sequence>
<feature type="region of interest" description="Disordered" evidence="5">
    <location>
        <begin position="140"/>
        <end position="166"/>
    </location>
</feature>
<dbReference type="Proteomes" id="UP000007800">
    <property type="component" value="Unassembled WGS sequence"/>
</dbReference>
<dbReference type="RefSeq" id="XP_002772604.1">
    <property type="nucleotide sequence ID" value="XM_002772558.1"/>
</dbReference>
<dbReference type="InterPro" id="IPR016166">
    <property type="entry name" value="FAD-bd_PCMH"/>
</dbReference>
<feature type="domain" description="FAD-binding PCMH-type" evidence="7">
    <location>
        <begin position="290"/>
        <end position="474"/>
    </location>
</feature>
<dbReference type="EMBL" id="GG681603">
    <property type="protein sequence ID" value="EER04420.1"/>
    <property type="molecule type" value="Genomic_DNA"/>
</dbReference>
<keyword evidence="9" id="KW-1185">Reference proteome</keyword>
<accession>C5LFR5</accession>
<evidence type="ECO:0000256" key="1">
    <source>
        <dbReference type="ARBA" id="ARBA00005466"/>
    </source>
</evidence>
<dbReference type="InterPro" id="IPR006094">
    <property type="entry name" value="Oxid_FAD_bind_N"/>
</dbReference>
<dbReference type="InterPro" id="IPR036318">
    <property type="entry name" value="FAD-bd_PCMH-like_sf"/>
</dbReference>
<dbReference type="Pfam" id="PF01565">
    <property type="entry name" value="FAD_binding_4"/>
    <property type="match status" value="1"/>
</dbReference>
<dbReference type="GeneID" id="9037162"/>
<keyword evidence="6" id="KW-0732">Signal</keyword>
<reference evidence="8 9" key="1">
    <citation type="submission" date="2008-07" db="EMBL/GenBank/DDBJ databases">
        <authorList>
            <person name="El-Sayed N."/>
            <person name="Caler E."/>
            <person name="Inman J."/>
            <person name="Amedeo P."/>
            <person name="Hass B."/>
            <person name="Wortman J."/>
        </authorList>
    </citation>
    <scope>NUCLEOTIDE SEQUENCE [LARGE SCALE GENOMIC DNA]</scope>
    <source>
        <strain evidence="9">ATCC 50983 / TXsc</strain>
    </source>
</reference>
<evidence type="ECO:0000313" key="8">
    <source>
        <dbReference type="EMBL" id="EER04420.1"/>
    </source>
</evidence>
<evidence type="ECO:0000259" key="7">
    <source>
        <dbReference type="PROSITE" id="PS51387"/>
    </source>
</evidence>
<keyword evidence="3" id="KW-0274">FAD</keyword>
<evidence type="ECO:0000256" key="4">
    <source>
        <dbReference type="ARBA" id="ARBA00023002"/>
    </source>
</evidence>
<dbReference type="GO" id="GO:0016491">
    <property type="term" value="F:oxidoreductase activity"/>
    <property type="evidence" value="ECO:0007669"/>
    <property type="project" value="UniProtKB-KW"/>
</dbReference>
<dbReference type="InterPro" id="IPR050416">
    <property type="entry name" value="FAD-linked_Oxidoreductase"/>
</dbReference>
<comment type="similarity">
    <text evidence="1">Belongs to the oxygen-dependent FAD-linked oxidoreductase family.</text>
</comment>
<dbReference type="InParanoid" id="C5LFR5"/>
<dbReference type="PANTHER" id="PTHR42973">
    <property type="entry name" value="BINDING OXIDOREDUCTASE, PUTATIVE (AFU_ORTHOLOGUE AFUA_1G17690)-RELATED"/>
    <property type="match status" value="1"/>
</dbReference>
<dbReference type="OrthoDB" id="407275at2759"/>
<protein>
    <recommendedName>
        <fullName evidence="7">FAD-binding PCMH-type domain-containing protein</fullName>
    </recommendedName>
</protein>
<feature type="signal peptide" evidence="6">
    <location>
        <begin position="1"/>
        <end position="21"/>
    </location>
</feature>
<evidence type="ECO:0000256" key="6">
    <source>
        <dbReference type="SAM" id="SignalP"/>
    </source>
</evidence>
<dbReference type="PANTHER" id="PTHR42973:SF25">
    <property type="entry name" value="PHOSPHOMEVALONATE KINASE"/>
    <property type="match status" value="1"/>
</dbReference>
<gene>
    <name evidence="8" type="ORF">Pmar_PMAR028769</name>
</gene>
<name>C5LFR5_PERM5</name>
<evidence type="ECO:0000313" key="9">
    <source>
        <dbReference type="Proteomes" id="UP000007800"/>
    </source>
</evidence>
<keyword evidence="4" id="KW-0560">Oxidoreductase</keyword>
<organism evidence="9">
    <name type="scientific">Perkinsus marinus (strain ATCC 50983 / TXsc)</name>
    <dbReference type="NCBI Taxonomy" id="423536"/>
    <lineage>
        <taxon>Eukaryota</taxon>
        <taxon>Sar</taxon>
        <taxon>Alveolata</taxon>
        <taxon>Perkinsozoa</taxon>
        <taxon>Perkinsea</taxon>
        <taxon>Perkinsida</taxon>
        <taxon>Perkinsidae</taxon>
        <taxon>Perkinsus</taxon>
    </lineage>
</organism>
<dbReference type="SUPFAM" id="SSF56176">
    <property type="entry name" value="FAD-binding/transporter-associated domain-like"/>
    <property type="match status" value="1"/>
</dbReference>
<dbReference type="Gene3D" id="3.30.465.10">
    <property type="match status" value="1"/>
</dbReference>